<keyword evidence="3" id="KW-1003">Cell membrane</keyword>
<feature type="transmembrane region" description="Helical" evidence="7">
    <location>
        <begin position="311"/>
        <end position="332"/>
    </location>
</feature>
<evidence type="ECO:0000256" key="1">
    <source>
        <dbReference type="ARBA" id="ARBA00004651"/>
    </source>
</evidence>
<evidence type="ECO:0000313" key="8">
    <source>
        <dbReference type="EMBL" id="SHM68660.1"/>
    </source>
</evidence>
<comment type="similarity">
    <text evidence="2">Belongs to the chromate ion transporter (CHR) (TC 2.A.51) family.</text>
</comment>
<dbReference type="PIRSF" id="PIRSF004810">
    <property type="entry name" value="ChrA"/>
    <property type="match status" value="1"/>
</dbReference>
<feature type="transmembrane region" description="Helical" evidence="7">
    <location>
        <begin position="250"/>
        <end position="272"/>
    </location>
</feature>
<evidence type="ECO:0000256" key="5">
    <source>
        <dbReference type="ARBA" id="ARBA00022989"/>
    </source>
</evidence>
<dbReference type="STRING" id="178356.SAMN05216269_10678"/>
<keyword evidence="6 7" id="KW-0472">Membrane</keyword>
<feature type="transmembrane region" description="Helical" evidence="7">
    <location>
        <begin position="114"/>
        <end position="133"/>
    </location>
</feature>
<dbReference type="Proteomes" id="UP000184092">
    <property type="component" value="Unassembled WGS sequence"/>
</dbReference>
<dbReference type="NCBIfam" id="TIGR00937">
    <property type="entry name" value="2A51"/>
    <property type="match status" value="1"/>
</dbReference>
<dbReference type="OrthoDB" id="9788907at2"/>
<keyword evidence="9" id="KW-1185">Reference proteome</keyword>
<dbReference type="Pfam" id="PF02417">
    <property type="entry name" value="Chromate_transp"/>
    <property type="match status" value="2"/>
</dbReference>
<evidence type="ECO:0000256" key="2">
    <source>
        <dbReference type="ARBA" id="ARBA00005262"/>
    </source>
</evidence>
<dbReference type="PANTHER" id="PTHR33567">
    <property type="entry name" value="CHROMATE ION TRANSPORTER (EUROFUNG)"/>
    <property type="match status" value="1"/>
</dbReference>
<evidence type="ECO:0000256" key="7">
    <source>
        <dbReference type="SAM" id="Phobius"/>
    </source>
</evidence>
<proteinExistence type="inferred from homology"/>
<dbReference type="RefSeq" id="WP_073208614.1">
    <property type="nucleotide sequence ID" value="NZ_FRCL01000006.1"/>
</dbReference>
<sequence>MNEKSNLKEVAKLFLKLGTIGFGGPAVHISMMQEDVVVKKKWLSEQHFLDLIGATNLIPGPNSTEMAIHIGHEKSGWKGLIVAGLCFIFPAVLITGFFAWLYKEYGQLPELKPFLYGIKPAIIAIILSAIFPLAQKSLKTVQLAIIGSAVLVLSLLHYNEIALLFGAGIIALFLYTLKNNGSDIKTNSLIPLAFFSIPKTTLISATNFNLFLIFLKIGAILYGSGYVLFAFLDAELVSKGLLTRAQLIDAIAVGQFTPGPVFSAVTFVGYQINGISCSVISTIAIFLPSFIFVAILNPLVKKMRNSKPFSVFLDAVNVASIAIIVSICYQLGKETITDWRKILIATISILIAFNYKKINSALVVLGGSILGYILTFI</sequence>
<name>A0A1M7KTW5_9FLAO</name>
<evidence type="ECO:0000256" key="4">
    <source>
        <dbReference type="ARBA" id="ARBA00022692"/>
    </source>
</evidence>
<dbReference type="EMBL" id="FRCL01000006">
    <property type="protein sequence ID" value="SHM68660.1"/>
    <property type="molecule type" value="Genomic_DNA"/>
</dbReference>
<evidence type="ECO:0000256" key="3">
    <source>
        <dbReference type="ARBA" id="ARBA00022475"/>
    </source>
</evidence>
<accession>A0A1M7KTW5</accession>
<feature type="transmembrane region" description="Helical" evidence="7">
    <location>
        <begin position="278"/>
        <end position="299"/>
    </location>
</feature>
<feature type="transmembrane region" description="Helical" evidence="7">
    <location>
        <begin position="80"/>
        <end position="102"/>
    </location>
</feature>
<reference evidence="9" key="1">
    <citation type="submission" date="2016-11" db="EMBL/GenBank/DDBJ databases">
        <authorList>
            <person name="Varghese N."/>
            <person name="Submissions S."/>
        </authorList>
    </citation>
    <scope>NUCLEOTIDE SEQUENCE [LARGE SCALE GENOMIC DNA]</scope>
    <source>
        <strain evidence="9">CGMCC 1.2749</strain>
    </source>
</reference>
<comment type="subcellular location">
    <subcellularLocation>
        <location evidence="1">Cell membrane</location>
        <topology evidence="1">Multi-pass membrane protein</topology>
    </subcellularLocation>
</comment>
<feature type="transmembrane region" description="Helical" evidence="7">
    <location>
        <begin position="161"/>
        <end position="177"/>
    </location>
</feature>
<feature type="transmembrane region" description="Helical" evidence="7">
    <location>
        <begin position="358"/>
        <end position="376"/>
    </location>
</feature>
<dbReference type="GO" id="GO:0005886">
    <property type="term" value="C:plasma membrane"/>
    <property type="evidence" value="ECO:0007669"/>
    <property type="project" value="UniProtKB-SubCell"/>
</dbReference>
<protein>
    <submittedName>
        <fullName evidence="8">Chromate transporter</fullName>
    </submittedName>
</protein>
<keyword evidence="5 7" id="KW-1133">Transmembrane helix</keyword>
<gene>
    <name evidence="8" type="ORF">SAMN05216269_10678</name>
</gene>
<dbReference type="PANTHER" id="PTHR33567:SF3">
    <property type="entry name" value="CHROMATE ION TRANSPORTER (EUROFUNG)"/>
    <property type="match status" value="1"/>
</dbReference>
<dbReference type="AlphaFoldDB" id="A0A1M7KTW5"/>
<evidence type="ECO:0000313" key="9">
    <source>
        <dbReference type="Proteomes" id="UP000184092"/>
    </source>
</evidence>
<evidence type="ECO:0000256" key="6">
    <source>
        <dbReference type="ARBA" id="ARBA00023136"/>
    </source>
</evidence>
<organism evidence="8 9">
    <name type="scientific">Flavobacterium xinjiangense</name>
    <dbReference type="NCBI Taxonomy" id="178356"/>
    <lineage>
        <taxon>Bacteria</taxon>
        <taxon>Pseudomonadati</taxon>
        <taxon>Bacteroidota</taxon>
        <taxon>Flavobacteriia</taxon>
        <taxon>Flavobacteriales</taxon>
        <taxon>Flavobacteriaceae</taxon>
        <taxon>Flavobacterium</taxon>
    </lineage>
</organism>
<dbReference type="InterPro" id="IPR014047">
    <property type="entry name" value="Chr_Tranpt_l_chain"/>
</dbReference>
<dbReference type="GO" id="GO:0015109">
    <property type="term" value="F:chromate transmembrane transporter activity"/>
    <property type="evidence" value="ECO:0007669"/>
    <property type="project" value="InterPro"/>
</dbReference>
<dbReference type="InterPro" id="IPR003370">
    <property type="entry name" value="Chromate_transpt"/>
</dbReference>
<keyword evidence="4 7" id="KW-0812">Transmembrane</keyword>
<feature type="transmembrane region" description="Helical" evidence="7">
    <location>
        <begin position="219"/>
        <end position="238"/>
    </location>
</feature>